<dbReference type="EMBL" id="AP018448">
    <property type="protein sequence ID" value="BBC32983.1"/>
    <property type="molecule type" value="Genomic_DNA"/>
</dbReference>
<proteinExistence type="predicted"/>
<dbReference type="Proteomes" id="UP001321542">
    <property type="component" value="Chromosome"/>
</dbReference>
<evidence type="ECO:0000313" key="2">
    <source>
        <dbReference type="Proteomes" id="UP001321542"/>
    </source>
</evidence>
<organism evidence="1 2">
    <name type="scientific">Streptomyces graminofaciens</name>
    <dbReference type="NCBI Taxonomy" id="68212"/>
    <lineage>
        <taxon>Bacteria</taxon>
        <taxon>Bacillati</taxon>
        <taxon>Actinomycetota</taxon>
        <taxon>Actinomycetes</taxon>
        <taxon>Kitasatosporales</taxon>
        <taxon>Streptomycetaceae</taxon>
        <taxon>Streptomyces</taxon>
    </lineage>
</organism>
<accession>A0ABN5VKQ1</accession>
<gene>
    <name evidence="1" type="ORF">SGFS_042770</name>
</gene>
<evidence type="ECO:0008006" key="3">
    <source>
        <dbReference type="Google" id="ProtNLM"/>
    </source>
</evidence>
<evidence type="ECO:0000313" key="1">
    <source>
        <dbReference type="EMBL" id="BBC32983.1"/>
    </source>
</evidence>
<protein>
    <recommendedName>
        <fullName evidence="3">Transposase</fullName>
    </recommendedName>
</protein>
<reference evidence="1 2" key="1">
    <citation type="journal article" date="2010" name="ChemBioChem">
        <title>Cloning and characterization of the biosynthetic gene cluster of 16-membered macrolide antibiotic FD-891: involvement of a dual functional cytochrome P450 monooxygenase catalyzing epoxidation and hydroxylation.</title>
        <authorList>
            <person name="Kudo F."/>
            <person name="Motegi A."/>
            <person name="Mizoue K."/>
            <person name="Eguchi T."/>
        </authorList>
    </citation>
    <scope>NUCLEOTIDE SEQUENCE [LARGE SCALE GENOMIC DNA]</scope>
    <source>
        <strain evidence="1 2">A-8890</strain>
    </source>
</reference>
<name>A0ABN5VKQ1_9ACTN</name>
<keyword evidence="2" id="KW-1185">Reference proteome</keyword>
<reference evidence="1 2" key="2">
    <citation type="journal article" date="2023" name="ChemBioChem">
        <title>Acyltransferase Domain Exchange between Two Independent Type I Polyketide Synthases in the Same Producer Strain of Macrolide Antibiotics.</title>
        <authorList>
            <person name="Kudo F."/>
            <person name="Kishikawa K."/>
            <person name="Tsuboi K."/>
            <person name="Kido T."/>
            <person name="Usui T."/>
            <person name="Hashimoto J."/>
            <person name="Shin-Ya K."/>
            <person name="Miyanaga A."/>
            <person name="Eguchi T."/>
        </authorList>
    </citation>
    <scope>NUCLEOTIDE SEQUENCE [LARGE SCALE GENOMIC DNA]</scope>
    <source>
        <strain evidence="1 2">A-8890</strain>
    </source>
</reference>
<sequence>MLLTSSGVNPVLLIAQMVQADEDTIRDAIHRFDEPAWPSCSLGVWGTLRAC</sequence>